<feature type="transmembrane region" description="Helical" evidence="7">
    <location>
        <begin position="144"/>
        <end position="167"/>
    </location>
</feature>
<proteinExistence type="inferred from homology"/>
<gene>
    <name evidence="9" type="ORF">EYC98_10315</name>
</gene>
<feature type="domain" description="Heme-copper oxidase subunit III family profile" evidence="8">
    <location>
        <begin position="35"/>
        <end position="205"/>
    </location>
</feature>
<comment type="similarity">
    <text evidence="2 6">Belongs to the cytochrome c oxidase subunit 3 family.</text>
</comment>
<reference evidence="9" key="1">
    <citation type="submission" date="2019-02" db="EMBL/GenBank/DDBJ databases">
        <authorList>
            <person name="Li S.-H."/>
        </authorList>
    </citation>
    <scope>NUCLEOTIDE SEQUENCE</scope>
    <source>
        <strain evidence="9">IMCC14734</strain>
    </source>
</reference>
<feature type="transmembrane region" description="Helical" evidence="7">
    <location>
        <begin position="73"/>
        <end position="94"/>
    </location>
</feature>
<feature type="transmembrane region" description="Helical" evidence="7">
    <location>
        <begin position="40"/>
        <end position="58"/>
    </location>
</feature>
<feature type="transmembrane region" description="Helical" evidence="7">
    <location>
        <begin position="106"/>
        <end position="124"/>
    </location>
</feature>
<dbReference type="InterPro" id="IPR035973">
    <property type="entry name" value="Cyt_c_oxidase_su3-like_sf"/>
</dbReference>
<dbReference type="PANTHER" id="PTHR11403">
    <property type="entry name" value="CYTOCHROME C OXIDASE SUBUNIT III"/>
    <property type="match status" value="1"/>
</dbReference>
<dbReference type="EMBL" id="SHNN01000002">
    <property type="protein sequence ID" value="MCX2981256.1"/>
    <property type="molecule type" value="Genomic_DNA"/>
</dbReference>
<name>A0ABT3THN9_9GAMM</name>
<comment type="caution">
    <text evidence="9">The sequence shown here is derived from an EMBL/GenBank/DDBJ whole genome shotgun (WGS) entry which is preliminary data.</text>
</comment>
<comment type="subcellular location">
    <subcellularLocation>
        <location evidence="6">Cell membrane</location>
        <topology evidence="6">Multi-pass membrane protein</topology>
    </subcellularLocation>
    <subcellularLocation>
        <location evidence="1">Membrane</location>
        <topology evidence="1">Multi-pass membrane protein</topology>
    </subcellularLocation>
</comment>
<evidence type="ECO:0000259" key="8">
    <source>
        <dbReference type="PROSITE" id="PS50253"/>
    </source>
</evidence>
<keyword evidence="3 6" id="KW-0812">Transmembrane</keyword>
<dbReference type="InterPro" id="IPR013833">
    <property type="entry name" value="Cyt_c_oxidase_su3_a-hlx"/>
</dbReference>
<feature type="transmembrane region" description="Helical" evidence="7">
    <location>
        <begin position="179"/>
        <end position="203"/>
    </location>
</feature>
<dbReference type="InterPro" id="IPR000298">
    <property type="entry name" value="Cyt_c_oxidase-like_su3"/>
</dbReference>
<dbReference type="Pfam" id="PF00510">
    <property type="entry name" value="COX3"/>
    <property type="match status" value="1"/>
</dbReference>
<dbReference type="RefSeq" id="WP_279245259.1">
    <property type="nucleotide sequence ID" value="NZ_SHNN01000002.1"/>
</dbReference>
<protein>
    <recommendedName>
        <fullName evidence="8">Heme-copper oxidase subunit III family profile domain-containing protein</fullName>
    </recommendedName>
</protein>
<evidence type="ECO:0000256" key="6">
    <source>
        <dbReference type="RuleBase" id="RU003376"/>
    </source>
</evidence>
<dbReference type="Gene3D" id="1.20.120.80">
    <property type="entry name" value="Cytochrome c oxidase, subunit III, four-helix bundle"/>
    <property type="match status" value="1"/>
</dbReference>
<evidence type="ECO:0000256" key="1">
    <source>
        <dbReference type="ARBA" id="ARBA00004141"/>
    </source>
</evidence>
<evidence type="ECO:0000256" key="7">
    <source>
        <dbReference type="SAM" id="Phobius"/>
    </source>
</evidence>
<sequence>MTTLIKTLAEKPWLSGHDGVGVPAEVAIFDLAKEKVGLRAFFAVAASLFMLFVVAYRLRMVYSDWVPVQDPGVLWLSTGLLVVASVALQVSSIFMSRQHDQRALTAFYVGGVCTLLFVCCQLVAWSELSNAGYLVSTNPASSFFYLLTAVHGLHVIGGLVAWLRTAIRMRSAEPGAARIAVDLCTLYSHFLLLVWAGLFYLLLNS</sequence>
<evidence type="ECO:0000256" key="3">
    <source>
        <dbReference type="ARBA" id="ARBA00022692"/>
    </source>
</evidence>
<evidence type="ECO:0000313" key="9">
    <source>
        <dbReference type="EMBL" id="MCX2981256.1"/>
    </source>
</evidence>
<dbReference type="Proteomes" id="UP001143362">
    <property type="component" value="Unassembled WGS sequence"/>
</dbReference>
<accession>A0ABT3THN9</accession>
<keyword evidence="10" id="KW-1185">Reference proteome</keyword>
<evidence type="ECO:0000256" key="5">
    <source>
        <dbReference type="ARBA" id="ARBA00023136"/>
    </source>
</evidence>
<dbReference type="PANTHER" id="PTHR11403:SF10">
    <property type="entry name" value="CYTOCHROME C OXIDASE"/>
    <property type="match status" value="1"/>
</dbReference>
<evidence type="ECO:0000256" key="4">
    <source>
        <dbReference type="ARBA" id="ARBA00022989"/>
    </source>
</evidence>
<evidence type="ECO:0000313" key="10">
    <source>
        <dbReference type="Proteomes" id="UP001143362"/>
    </source>
</evidence>
<keyword evidence="4 7" id="KW-1133">Transmembrane helix</keyword>
<dbReference type="PROSITE" id="PS50253">
    <property type="entry name" value="COX3"/>
    <property type="match status" value="1"/>
</dbReference>
<evidence type="ECO:0000256" key="2">
    <source>
        <dbReference type="ARBA" id="ARBA00010581"/>
    </source>
</evidence>
<organism evidence="9 10">
    <name type="scientific">Candidatus Litorirhabdus singularis</name>
    <dbReference type="NCBI Taxonomy" id="2518993"/>
    <lineage>
        <taxon>Bacteria</taxon>
        <taxon>Pseudomonadati</taxon>
        <taxon>Pseudomonadota</taxon>
        <taxon>Gammaproteobacteria</taxon>
        <taxon>Cellvibrionales</taxon>
        <taxon>Halieaceae</taxon>
        <taxon>Candidatus Litorirhabdus</taxon>
    </lineage>
</organism>
<dbReference type="SUPFAM" id="SSF81452">
    <property type="entry name" value="Cytochrome c oxidase subunit III-like"/>
    <property type="match status" value="1"/>
</dbReference>
<keyword evidence="5 7" id="KW-0472">Membrane</keyword>
<dbReference type="InterPro" id="IPR024791">
    <property type="entry name" value="Cyt_c/ubiquinol_Oxase_su3"/>
</dbReference>